<sequence>MVGDTSWHLLLGWIVGVGYLTANTVDIANFPRPLLYAAISDGYHNIGSLLVSALLTAL</sequence>
<reference evidence="3" key="1">
    <citation type="journal article" date="2019" name="Int. J. Syst. Evol. Microbiol.">
        <title>The Global Catalogue of Microorganisms (GCM) 10K type strain sequencing project: providing services to taxonomists for standard genome sequencing and annotation.</title>
        <authorList>
            <consortium name="The Broad Institute Genomics Platform"/>
            <consortium name="The Broad Institute Genome Sequencing Center for Infectious Disease"/>
            <person name="Wu L."/>
            <person name="Ma J."/>
        </authorList>
    </citation>
    <scope>NUCLEOTIDE SEQUENCE [LARGE SCALE GENOMIC DNA]</scope>
    <source>
        <strain evidence="3">CCM 7526</strain>
    </source>
</reference>
<evidence type="ECO:0000256" key="1">
    <source>
        <dbReference type="SAM" id="Phobius"/>
    </source>
</evidence>
<proteinExistence type="predicted"/>
<dbReference type="RefSeq" id="WP_317792833.1">
    <property type="nucleotide sequence ID" value="NZ_AP028461.1"/>
</dbReference>
<protein>
    <submittedName>
        <fullName evidence="2">Uncharacterized protein</fullName>
    </submittedName>
</protein>
<keyword evidence="1" id="KW-0472">Membrane</keyword>
<keyword evidence="3" id="KW-1185">Reference proteome</keyword>
<name>A0ABW4A4G9_9ACTN</name>
<keyword evidence="1" id="KW-0812">Transmembrane</keyword>
<gene>
    <name evidence="2" type="ORF">ACFQ5G_09805</name>
</gene>
<evidence type="ECO:0000313" key="3">
    <source>
        <dbReference type="Proteomes" id="UP001597183"/>
    </source>
</evidence>
<dbReference type="Proteomes" id="UP001597183">
    <property type="component" value="Unassembled WGS sequence"/>
</dbReference>
<organism evidence="2 3">
    <name type="scientific">Actinoplanes sichuanensis</name>
    <dbReference type="NCBI Taxonomy" id="512349"/>
    <lineage>
        <taxon>Bacteria</taxon>
        <taxon>Bacillati</taxon>
        <taxon>Actinomycetota</taxon>
        <taxon>Actinomycetes</taxon>
        <taxon>Micromonosporales</taxon>
        <taxon>Micromonosporaceae</taxon>
        <taxon>Actinoplanes</taxon>
    </lineage>
</organism>
<comment type="caution">
    <text evidence="2">The sequence shown here is derived from an EMBL/GenBank/DDBJ whole genome shotgun (WGS) entry which is preliminary data.</text>
</comment>
<evidence type="ECO:0000313" key="2">
    <source>
        <dbReference type="EMBL" id="MFD1365634.1"/>
    </source>
</evidence>
<accession>A0ABW4A4G9</accession>
<dbReference type="EMBL" id="JBHTMK010000012">
    <property type="protein sequence ID" value="MFD1365634.1"/>
    <property type="molecule type" value="Genomic_DNA"/>
</dbReference>
<feature type="transmembrane region" description="Helical" evidence="1">
    <location>
        <begin position="6"/>
        <end position="22"/>
    </location>
</feature>
<keyword evidence="1" id="KW-1133">Transmembrane helix</keyword>